<feature type="non-terminal residue" evidence="4">
    <location>
        <position position="179"/>
    </location>
</feature>
<reference evidence="4" key="1">
    <citation type="journal article" date="2014" name="Front. Microbiol.">
        <title>High frequency of phylogenetically diverse reductive dehalogenase-homologous genes in deep subseafloor sedimentary metagenomes.</title>
        <authorList>
            <person name="Kawai M."/>
            <person name="Futagami T."/>
            <person name="Toyoda A."/>
            <person name="Takaki Y."/>
            <person name="Nishi S."/>
            <person name="Hori S."/>
            <person name="Arai W."/>
            <person name="Tsubouchi T."/>
            <person name="Morono Y."/>
            <person name="Uchiyama I."/>
            <person name="Ito T."/>
            <person name="Fujiyama A."/>
            <person name="Inagaki F."/>
            <person name="Takami H."/>
        </authorList>
    </citation>
    <scope>NUCLEOTIDE SEQUENCE</scope>
    <source>
        <strain evidence="4">Expedition CK06-06</strain>
    </source>
</reference>
<keyword evidence="1" id="KW-0175">Coiled coil</keyword>
<comment type="caution">
    <text evidence="4">The sequence shown here is derived from an EMBL/GenBank/DDBJ whole genome shotgun (WGS) entry which is preliminary data.</text>
</comment>
<accession>X1SXU6</accession>
<gene>
    <name evidence="4" type="ORF">S12H4_35313</name>
</gene>
<proteinExistence type="predicted"/>
<evidence type="ECO:0000313" key="4">
    <source>
        <dbReference type="EMBL" id="GAI97778.1"/>
    </source>
</evidence>
<name>X1SXU6_9ZZZZ</name>
<feature type="region of interest" description="Disordered" evidence="2">
    <location>
        <begin position="157"/>
        <end position="179"/>
    </location>
</feature>
<feature type="compositionally biased region" description="Polar residues" evidence="2">
    <location>
        <begin position="157"/>
        <end position="171"/>
    </location>
</feature>
<evidence type="ECO:0000256" key="3">
    <source>
        <dbReference type="SAM" id="Phobius"/>
    </source>
</evidence>
<organism evidence="4">
    <name type="scientific">marine sediment metagenome</name>
    <dbReference type="NCBI Taxonomy" id="412755"/>
    <lineage>
        <taxon>unclassified sequences</taxon>
        <taxon>metagenomes</taxon>
        <taxon>ecological metagenomes</taxon>
    </lineage>
</organism>
<keyword evidence="3" id="KW-0812">Transmembrane</keyword>
<protein>
    <submittedName>
        <fullName evidence="4">Uncharacterized protein</fullName>
    </submittedName>
</protein>
<keyword evidence="3" id="KW-1133">Transmembrane helix</keyword>
<dbReference type="EMBL" id="BARW01020962">
    <property type="protein sequence ID" value="GAI97778.1"/>
    <property type="molecule type" value="Genomic_DNA"/>
</dbReference>
<keyword evidence="3" id="KW-0472">Membrane</keyword>
<evidence type="ECO:0000256" key="1">
    <source>
        <dbReference type="SAM" id="Coils"/>
    </source>
</evidence>
<evidence type="ECO:0000256" key="2">
    <source>
        <dbReference type="SAM" id="MobiDB-lite"/>
    </source>
</evidence>
<feature type="coiled-coil region" evidence="1">
    <location>
        <begin position="91"/>
        <end position="121"/>
    </location>
</feature>
<sequence length="179" mass="20284">MITYLWSLVGFRGLSASAIGLMIATPITLYSVGAIRKDKLRRSMFNAGFIVSQKFKKIPLWDKYIEPAFIKNFATLVIAGNALLEGMTSDNNEENSVVQDMEKMREDIKQDLKEFEEIEKSKDTQKGDQSYTDITNKLSGKIKAFLHLEKKLENDNTSILKIDNTDTSKPAQKSDSKKH</sequence>
<dbReference type="AlphaFoldDB" id="X1SXU6"/>
<feature type="transmembrane region" description="Helical" evidence="3">
    <location>
        <begin position="14"/>
        <end position="35"/>
    </location>
</feature>